<sequence length="351" mass="41974">MIKDINLNDIDILIDSKLLKQIHSFSNEYFIKKMNNMGGGHYGFFNLDKNSKNTKSPLNPWAFIRVKNEISTLKSSLESILPAIQRGIIAYNDCDDGSEEFILEFCKKYPTFIPKKYPFSIQIQSPKKEKNKLYYYYNWVLSFIPKGEWFIKIDVDQIYDAQKLYKSFYIPKNENDVVSIARMDFAVIKEQVYIIPKPTSKTLFIDEIDHWLIKNENLCFREALVKGDSHNWNEIDPVKISKYNNLKSYEAIIINKPHITFYQTQLTNYHFPFVKKDKVIYKTKKNWIKLEEYIDKNLDNLIGIKIDPSFLKKEKIIQIYKTFNLENFKQNKEHKIKNWLKYFYETFISRK</sequence>
<protein>
    <submittedName>
        <fullName evidence="1">Beta-1,4-N-acetylgalactosaminyltransferase</fullName>
    </submittedName>
</protein>
<gene>
    <name evidence="1" type="ORF">H2252_06195</name>
</gene>
<evidence type="ECO:0000313" key="1">
    <source>
        <dbReference type="EMBL" id="MBZ7974968.1"/>
    </source>
</evidence>
<reference evidence="1" key="1">
    <citation type="submission" date="2020-07" db="EMBL/GenBank/DDBJ databases">
        <title>Campylobacter molothri sp. nov. isolated from wild birds.</title>
        <authorList>
            <person name="Miller W.G."/>
            <person name="Chapman M.H."/>
            <person name="Yee E."/>
            <person name="Lopes B.S."/>
            <person name="Forbes K.J."/>
        </authorList>
    </citation>
    <scope>NUCLEOTIDE SEQUENCE</scope>
    <source>
        <strain evidence="1">RM9754</strain>
    </source>
</reference>
<evidence type="ECO:0000313" key="2">
    <source>
        <dbReference type="Proteomes" id="UP001319828"/>
    </source>
</evidence>
<keyword evidence="2" id="KW-1185">Reference proteome</keyword>
<organism evidence="1 2">
    <name type="scientific">Campylobacter molothri</name>
    <dbReference type="NCBI Taxonomy" id="1032242"/>
    <lineage>
        <taxon>Bacteria</taxon>
        <taxon>Pseudomonadati</taxon>
        <taxon>Campylobacterota</taxon>
        <taxon>Epsilonproteobacteria</taxon>
        <taxon>Campylobacterales</taxon>
        <taxon>Campylobacteraceae</taxon>
        <taxon>Campylobacter</taxon>
    </lineage>
</organism>
<dbReference type="Proteomes" id="UP001319828">
    <property type="component" value="Unassembled WGS sequence"/>
</dbReference>
<accession>A0ACC5W3C3</accession>
<proteinExistence type="predicted"/>
<name>A0ACC5W3C3_9BACT</name>
<comment type="caution">
    <text evidence="1">The sequence shown here is derived from an EMBL/GenBank/DDBJ whole genome shotgun (WGS) entry which is preliminary data.</text>
</comment>
<dbReference type="EMBL" id="JACHUQ010000011">
    <property type="protein sequence ID" value="MBZ7974968.1"/>
    <property type="molecule type" value="Genomic_DNA"/>
</dbReference>